<evidence type="ECO:0000313" key="3">
    <source>
        <dbReference type="Proteomes" id="UP000031036"/>
    </source>
</evidence>
<comment type="caution">
    <text evidence="2">The sequence shown here is derived from an EMBL/GenBank/DDBJ whole genome shotgun (WGS) entry which is preliminary data.</text>
</comment>
<evidence type="ECO:0000313" key="2">
    <source>
        <dbReference type="EMBL" id="KHN74600.1"/>
    </source>
</evidence>
<dbReference type="EMBL" id="JPKZ01002895">
    <property type="protein sequence ID" value="KHN74600.1"/>
    <property type="molecule type" value="Genomic_DNA"/>
</dbReference>
<dbReference type="InterPro" id="IPR012336">
    <property type="entry name" value="Thioredoxin-like_fold"/>
</dbReference>
<feature type="domain" description="Thioredoxin-like fold" evidence="1">
    <location>
        <begin position="3"/>
        <end position="45"/>
    </location>
</feature>
<dbReference type="Gene3D" id="3.40.30.10">
    <property type="entry name" value="Glutaredoxin"/>
    <property type="match status" value="1"/>
</dbReference>
<dbReference type="SUPFAM" id="SSF52833">
    <property type="entry name" value="Thioredoxin-like"/>
    <property type="match status" value="1"/>
</dbReference>
<dbReference type="OrthoDB" id="409136at2759"/>
<dbReference type="STRING" id="6265.A0A0B2V0J1"/>
<sequence>MKYYREAQGKWLYLPYGSDDIDKLWRKYEVRTMPTLIIVRANGEVITRNGVSHLKKRTPPREMLRQWKSGEIVEKSRKCSIM</sequence>
<organism evidence="2 3">
    <name type="scientific">Toxocara canis</name>
    <name type="common">Canine roundworm</name>
    <dbReference type="NCBI Taxonomy" id="6265"/>
    <lineage>
        <taxon>Eukaryota</taxon>
        <taxon>Metazoa</taxon>
        <taxon>Ecdysozoa</taxon>
        <taxon>Nematoda</taxon>
        <taxon>Chromadorea</taxon>
        <taxon>Rhabditida</taxon>
        <taxon>Spirurina</taxon>
        <taxon>Ascaridomorpha</taxon>
        <taxon>Ascaridoidea</taxon>
        <taxon>Toxocaridae</taxon>
        <taxon>Toxocara</taxon>
    </lineage>
</organism>
<dbReference type="InterPro" id="IPR036249">
    <property type="entry name" value="Thioredoxin-like_sf"/>
</dbReference>
<protein>
    <submittedName>
        <fullName evidence="2">Nucleoredoxin-like protein 2</fullName>
    </submittedName>
</protein>
<reference evidence="2 3" key="1">
    <citation type="submission" date="2014-11" db="EMBL/GenBank/DDBJ databases">
        <title>Genetic blueprint of the zoonotic pathogen Toxocara canis.</title>
        <authorList>
            <person name="Zhu X.-Q."/>
            <person name="Korhonen P.K."/>
            <person name="Cai H."/>
            <person name="Young N.D."/>
            <person name="Nejsum P."/>
            <person name="von Samson-Himmelstjerna G."/>
            <person name="Boag P.R."/>
            <person name="Tan P."/>
            <person name="Li Q."/>
            <person name="Min J."/>
            <person name="Yang Y."/>
            <person name="Wang X."/>
            <person name="Fang X."/>
            <person name="Hall R.S."/>
            <person name="Hofmann A."/>
            <person name="Sternberg P.W."/>
            <person name="Jex A.R."/>
            <person name="Gasser R.B."/>
        </authorList>
    </citation>
    <scope>NUCLEOTIDE SEQUENCE [LARGE SCALE GENOMIC DNA]</scope>
    <source>
        <strain evidence="2">PN_DK_2014</strain>
    </source>
</reference>
<evidence type="ECO:0000259" key="1">
    <source>
        <dbReference type="Pfam" id="PF13905"/>
    </source>
</evidence>
<dbReference type="Pfam" id="PF13905">
    <property type="entry name" value="Thioredoxin_8"/>
    <property type="match status" value="1"/>
</dbReference>
<keyword evidence="3" id="KW-1185">Reference proteome</keyword>
<gene>
    <name evidence="2" type="primary">NXNL2</name>
    <name evidence="2" type="ORF">Tcan_14720</name>
</gene>
<accession>A0A0B2V0J1</accession>
<name>A0A0B2V0J1_TOXCA</name>
<proteinExistence type="predicted"/>
<dbReference type="AlphaFoldDB" id="A0A0B2V0J1"/>
<dbReference type="Proteomes" id="UP000031036">
    <property type="component" value="Unassembled WGS sequence"/>
</dbReference>